<comment type="similarity">
    <text evidence="6">Belongs to the WD repeat UTP18 family.</text>
</comment>
<dbReference type="PROSITE" id="PS50294">
    <property type="entry name" value="WD_REPEATS_REGION"/>
    <property type="match status" value="1"/>
</dbReference>
<keyword evidence="5" id="KW-0539">Nucleus</keyword>
<dbReference type="InterPro" id="IPR001680">
    <property type="entry name" value="WD40_rpt"/>
</dbReference>
<evidence type="ECO:0000313" key="9">
    <source>
        <dbReference type="Proteomes" id="UP001652625"/>
    </source>
</evidence>
<evidence type="ECO:0000256" key="5">
    <source>
        <dbReference type="ARBA" id="ARBA00023242"/>
    </source>
</evidence>
<evidence type="ECO:0000256" key="6">
    <source>
        <dbReference type="ARBA" id="ARBA00025767"/>
    </source>
</evidence>
<evidence type="ECO:0000256" key="4">
    <source>
        <dbReference type="ARBA" id="ARBA00022737"/>
    </source>
</evidence>
<gene>
    <name evidence="10" type="primary">LOC100200494</name>
</gene>
<name>A0ABM4D434_HYDVU</name>
<dbReference type="SMART" id="SM00320">
    <property type="entry name" value="WD40"/>
    <property type="match status" value="4"/>
</dbReference>
<dbReference type="InterPro" id="IPR045161">
    <property type="entry name" value="Utp18"/>
</dbReference>
<dbReference type="InterPro" id="IPR036322">
    <property type="entry name" value="WD40_repeat_dom_sf"/>
</dbReference>
<keyword evidence="4" id="KW-0677">Repeat</keyword>
<dbReference type="RefSeq" id="XP_065669028.1">
    <property type="nucleotide sequence ID" value="XM_065812956.1"/>
</dbReference>
<evidence type="ECO:0000256" key="7">
    <source>
        <dbReference type="PROSITE-ProRule" id="PRU00221"/>
    </source>
</evidence>
<dbReference type="Proteomes" id="UP001652625">
    <property type="component" value="Chromosome 12"/>
</dbReference>
<keyword evidence="3 7" id="KW-0853">WD repeat</keyword>
<evidence type="ECO:0000256" key="1">
    <source>
        <dbReference type="ARBA" id="ARBA00004604"/>
    </source>
</evidence>
<accession>A0ABM4D434</accession>
<evidence type="ECO:0000256" key="2">
    <source>
        <dbReference type="ARBA" id="ARBA00022552"/>
    </source>
</evidence>
<comment type="subcellular location">
    <subcellularLocation>
        <location evidence="1">Nucleus</location>
        <location evidence="1">Nucleolus</location>
    </subcellularLocation>
</comment>
<dbReference type="PANTHER" id="PTHR18359:SF0">
    <property type="entry name" value="U3 SMALL NUCLEOLAR RNA-ASSOCIATED PROTEIN 18 HOMOLOG"/>
    <property type="match status" value="1"/>
</dbReference>
<evidence type="ECO:0000256" key="3">
    <source>
        <dbReference type="ARBA" id="ARBA00022574"/>
    </source>
</evidence>
<sequence length="521" mass="58918">MRKRNQNFVKEKSAVPLEKKSRKNLDKTRHESDNEEAELELFLFGEKKEKLIEECNSPDKISSISNNNEESSDLLAFTISTTPDVPSDKMSLNDQYQESFPIQLNKKKELKPAWVDEDDKEVCISLDIKSLKRYKKSANEDQVNGLKYQERLKSHFEKVQPVPLWAELNDEHFLGNEESNDDDYLSNSSRSLLKKSEKLSKGFIDIVRVKDLNSTQPSNACITSLQFHPTAKIAFTSSLNKRLNMFQVDGRENASLQSIFIDHFPIYCARFISNGNRIALSSRRKFFYNYDLNSGQVLKIPELRGREDLSLENFEVSPDGEIIAFLGESGYINMVSSKTSQYMYSLKMNGKVLSAAFSSDSSKLYTTGRDGQVYVWDLKSRRCQQKFVDDGSTKSTSLSVSNNGAYIAVGSNSGVVNVYNGTGSIERNPSPLKAVLNLTTKIDRILFNSTSEILTFSSPQSRNALRMVHLPSLTTFSNWPTEKQTLGRISCMNFSPLSGYFGIGNEMGKALLFRLKNFPDS</sequence>
<dbReference type="SUPFAM" id="SSF50978">
    <property type="entry name" value="WD40 repeat-like"/>
    <property type="match status" value="1"/>
</dbReference>
<dbReference type="Gene3D" id="2.130.10.10">
    <property type="entry name" value="YVTN repeat-like/Quinoprotein amine dehydrogenase"/>
    <property type="match status" value="1"/>
</dbReference>
<proteinExistence type="inferred from homology"/>
<feature type="repeat" description="WD" evidence="7">
    <location>
        <begin position="345"/>
        <end position="386"/>
    </location>
</feature>
<organism evidence="9 10">
    <name type="scientific">Hydra vulgaris</name>
    <name type="common">Hydra</name>
    <name type="synonym">Hydra attenuata</name>
    <dbReference type="NCBI Taxonomy" id="6087"/>
    <lineage>
        <taxon>Eukaryota</taxon>
        <taxon>Metazoa</taxon>
        <taxon>Cnidaria</taxon>
        <taxon>Hydrozoa</taxon>
        <taxon>Hydroidolina</taxon>
        <taxon>Anthoathecata</taxon>
        <taxon>Aplanulata</taxon>
        <taxon>Hydridae</taxon>
        <taxon>Hydra</taxon>
    </lineage>
</organism>
<dbReference type="InterPro" id="IPR015943">
    <property type="entry name" value="WD40/YVTN_repeat-like_dom_sf"/>
</dbReference>
<feature type="region of interest" description="Disordered" evidence="8">
    <location>
        <begin position="1"/>
        <end position="35"/>
    </location>
</feature>
<evidence type="ECO:0000313" key="10">
    <source>
        <dbReference type="RefSeq" id="XP_065669028.1"/>
    </source>
</evidence>
<dbReference type="PANTHER" id="PTHR18359">
    <property type="entry name" value="WD-REPEAT PROTEIN-RELATED"/>
    <property type="match status" value="1"/>
</dbReference>
<dbReference type="PROSITE" id="PS00678">
    <property type="entry name" value="WD_REPEATS_1"/>
    <property type="match status" value="1"/>
</dbReference>
<evidence type="ECO:0000256" key="8">
    <source>
        <dbReference type="SAM" id="MobiDB-lite"/>
    </source>
</evidence>
<dbReference type="InterPro" id="IPR019775">
    <property type="entry name" value="WD40_repeat_CS"/>
</dbReference>
<dbReference type="PROSITE" id="PS50082">
    <property type="entry name" value="WD_REPEATS_2"/>
    <property type="match status" value="1"/>
</dbReference>
<keyword evidence="9" id="KW-1185">Reference proteome</keyword>
<dbReference type="Pfam" id="PF02239">
    <property type="entry name" value="Cytochrom_D1"/>
    <property type="match status" value="1"/>
</dbReference>
<dbReference type="GeneID" id="100200494"/>
<keyword evidence="2" id="KW-0698">rRNA processing</keyword>
<reference evidence="10" key="1">
    <citation type="submission" date="2025-08" db="UniProtKB">
        <authorList>
            <consortium name="RefSeq"/>
        </authorList>
    </citation>
    <scope>IDENTIFICATION</scope>
</reference>
<feature type="compositionally biased region" description="Basic and acidic residues" evidence="8">
    <location>
        <begin position="9"/>
        <end position="32"/>
    </location>
</feature>
<protein>
    <submittedName>
        <fullName evidence="10">Uncharacterized protein LOC100200494 isoform X2</fullName>
    </submittedName>
</protein>